<dbReference type="InterPro" id="IPR009644">
    <property type="entry name" value="FKTN/MNN4/W02B3.4-1"/>
</dbReference>
<evidence type="ECO:0000256" key="4">
    <source>
        <dbReference type="ARBA" id="ARBA00023136"/>
    </source>
</evidence>
<dbReference type="GO" id="GO:0009100">
    <property type="term" value="P:glycoprotein metabolic process"/>
    <property type="evidence" value="ECO:0007669"/>
    <property type="project" value="UniProtKB-ARBA"/>
</dbReference>
<dbReference type="STRING" id="1507870.A0A1V8TUD2"/>
<dbReference type="Pfam" id="PF04991">
    <property type="entry name" value="LicD"/>
    <property type="match status" value="2"/>
</dbReference>
<dbReference type="Proteomes" id="UP000192596">
    <property type="component" value="Unassembled WGS sequence"/>
</dbReference>
<name>A0A1V8TUD2_9PEZI</name>
<accession>A0A1V8TUD2</accession>
<feature type="signal peptide" evidence="5">
    <location>
        <begin position="1"/>
        <end position="22"/>
    </location>
</feature>
<dbReference type="AlphaFoldDB" id="A0A1V8TUD2"/>
<evidence type="ECO:0000259" key="6">
    <source>
        <dbReference type="Pfam" id="PF04991"/>
    </source>
</evidence>
<keyword evidence="8" id="KW-1185">Reference proteome</keyword>
<keyword evidence="5" id="KW-0732">Signal</keyword>
<dbReference type="PANTHER" id="PTHR15407">
    <property type="entry name" value="FUKUTIN-RELATED"/>
    <property type="match status" value="1"/>
</dbReference>
<feature type="domain" description="LicD/FKTN/FKRP nucleotidyltransferase" evidence="6">
    <location>
        <begin position="98"/>
        <end position="198"/>
    </location>
</feature>
<feature type="domain" description="LicD/FKTN/FKRP nucleotidyltransferase" evidence="6">
    <location>
        <begin position="211"/>
        <end position="249"/>
    </location>
</feature>
<comment type="caution">
    <text evidence="7">The sequence shown here is derived from an EMBL/GenBank/DDBJ whole genome shotgun (WGS) entry which is preliminary data.</text>
</comment>
<dbReference type="OrthoDB" id="444255at2759"/>
<dbReference type="GO" id="GO:0016020">
    <property type="term" value="C:membrane"/>
    <property type="evidence" value="ECO:0007669"/>
    <property type="project" value="UniProtKB-SubCell"/>
</dbReference>
<sequence>MRSRYAWLLVGWACQDLANALAVPSGHERDKRVKSPHHRVKPQTVQLVSPNQNAPGKYFHEASFSGHYDGRFAGGKLPYDARREHLTALTHTYFKTMTWLMHGSLLGWYWNRNALPWDSDIDVMVSERSIDHLANYYNMSMHHYAEPGRGGGRDYLLEINPHHHVDSTSDTTNVIDARWICTQTGLFIDITTLRRNRTAQEKGVDGAMMVKDNHHYMYDDIFPLRETTFEGVNTRVPFAYSDLLVEEYGPAALSKTTHENHRWDSVKQEWIPLSGWMTAYTGRQKTDDLEAAATSALAMTSPITSGWPPMPPRWPSICHLSLRVLVLEPLPEQMATLAGILRNQEDLACVSHPCRKDQVLIQVCLQHTYMAKLRTRRLGLRLDRLDRSQEFITRHTRAAEAPEGIGEAFKTYLVTVSSQG</sequence>
<keyword evidence="3" id="KW-1133">Transmembrane helix</keyword>
<dbReference type="PANTHER" id="PTHR15407:SF32">
    <property type="entry name" value="PROTEIN (MNN4), PUTATIVE (AFU_ORTHOLOGUE AFUA_1G03790)-RELATED"/>
    <property type="match status" value="1"/>
</dbReference>
<comment type="subcellular location">
    <subcellularLocation>
        <location evidence="1">Membrane</location>
        <topology evidence="1">Single-pass membrane protein</topology>
    </subcellularLocation>
</comment>
<evidence type="ECO:0000313" key="7">
    <source>
        <dbReference type="EMBL" id="OQO15005.1"/>
    </source>
</evidence>
<dbReference type="EMBL" id="NAJO01000001">
    <property type="protein sequence ID" value="OQO15005.1"/>
    <property type="molecule type" value="Genomic_DNA"/>
</dbReference>
<gene>
    <name evidence="7" type="ORF">B0A48_00387</name>
</gene>
<evidence type="ECO:0000256" key="1">
    <source>
        <dbReference type="ARBA" id="ARBA00004167"/>
    </source>
</evidence>
<keyword evidence="2" id="KW-0812">Transmembrane</keyword>
<dbReference type="InParanoid" id="A0A1V8TUD2"/>
<evidence type="ECO:0000256" key="2">
    <source>
        <dbReference type="ARBA" id="ARBA00022692"/>
    </source>
</evidence>
<evidence type="ECO:0000256" key="3">
    <source>
        <dbReference type="ARBA" id="ARBA00022989"/>
    </source>
</evidence>
<protein>
    <recommendedName>
        <fullName evidence="6">LicD/FKTN/FKRP nucleotidyltransferase domain-containing protein</fullName>
    </recommendedName>
</protein>
<evidence type="ECO:0000256" key="5">
    <source>
        <dbReference type="SAM" id="SignalP"/>
    </source>
</evidence>
<evidence type="ECO:0000313" key="8">
    <source>
        <dbReference type="Proteomes" id="UP000192596"/>
    </source>
</evidence>
<keyword evidence="4" id="KW-0472">Membrane</keyword>
<dbReference type="InterPro" id="IPR007074">
    <property type="entry name" value="LicD/FKTN/FKRP_NTP_transf"/>
</dbReference>
<organism evidence="7 8">
    <name type="scientific">Cryoendolithus antarcticus</name>
    <dbReference type="NCBI Taxonomy" id="1507870"/>
    <lineage>
        <taxon>Eukaryota</taxon>
        <taxon>Fungi</taxon>
        <taxon>Dikarya</taxon>
        <taxon>Ascomycota</taxon>
        <taxon>Pezizomycotina</taxon>
        <taxon>Dothideomycetes</taxon>
        <taxon>Dothideomycetidae</taxon>
        <taxon>Cladosporiales</taxon>
        <taxon>Cladosporiaceae</taxon>
        <taxon>Cryoendolithus</taxon>
    </lineage>
</organism>
<feature type="chain" id="PRO_5010708649" description="LicD/FKTN/FKRP nucleotidyltransferase domain-containing protein" evidence="5">
    <location>
        <begin position="23"/>
        <end position="420"/>
    </location>
</feature>
<reference evidence="8" key="1">
    <citation type="submission" date="2017-03" db="EMBL/GenBank/DDBJ databases">
        <title>Genomes of endolithic fungi from Antarctica.</title>
        <authorList>
            <person name="Coleine C."/>
            <person name="Masonjones S."/>
            <person name="Stajich J.E."/>
        </authorList>
    </citation>
    <scope>NUCLEOTIDE SEQUENCE [LARGE SCALE GENOMIC DNA]</scope>
    <source>
        <strain evidence="8">CCFEE 5527</strain>
    </source>
</reference>
<proteinExistence type="predicted"/>